<name>K0NUB8_9LACO</name>
<reference evidence="1 2" key="1">
    <citation type="submission" date="2012-08" db="EMBL/GenBank/DDBJ databases">
        <title>Draft Genome Sequences of Lactobacillus equicursoris CIP 110162T, isolated from thoroughbred racehorse feces and Lactobacillus sp. CRBIP 24.137 isolated from urine of human.</title>
        <authorList>
            <person name="Cousin S."/>
            <person name="Loux V."/>
            <person name="Ma L."/>
            <person name="Creno S."/>
            <person name="Clermont D."/>
            <person name="Bizet C."/>
            <person name="Bouchier C."/>
        </authorList>
    </citation>
    <scope>NUCLEOTIDE SEQUENCE [LARGE SCALE GENOMIC DNA]</scope>
    <source>
        <strain evidence="1 2">66c</strain>
    </source>
</reference>
<proteinExistence type="predicted"/>
<protein>
    <submittedName>
        <fullName evidence="1">Uncharacterized protein</fullName>
    </submittedName>
</protein>
<evidence type="ECO:0000313" key="2">
    <source>
        <dbReference type="Proteomes" id="UP000009325"/>
    </source>
</evidence>
<evidence type="ECO:0000313" key="1">
    <source>
        <dbReference type="EMBL" id="CCK82860.1"/>
    </source>
</evidence>
<dbReference type="Proteomes" id="UP000009325">
    <property type="component" value="Unassembled WGS sequence"/>
</dbReference>
<dbReference type="RefSeq" id="WP_009557425.1">
    <property type="nucleotide sequence ID" value="NZ_CALZ01000018.1"/>
</dbReference>
<gene>
    <name evidence="1" type="ORF">BN146_00980</name>
</gene>
<comment type="caution">
    <text evidence="1">The sequence shown here is derived from an EMBL/GenBank/DDBJ whole genome shotgun (WGS) entry which is preliminary data.</text>
</comment>
<dbReference type="SUPFAM" id="SSF53613">
    <property type="entry name" value="Ribokinase-like"/>
    <property type="match status" value="1"/>
</dbReference>
<accession>K0NUB8</accession>
<dbReference type="InterPro" id="IPR029056">
    <property type="entry name" value="Ribokinase-like"/>
</dbReference>
<dbReference type="EMBL" id="CALZ01000018">
    <property type="protein sequence ID" value="CCK82860.1"/>
    <property type="molecule type" value="Genomic_DNA"/>
</dbReference>
<organism evidence="1 2">
    <name type="scientific">Lactobacillus equicursoris 66c</name>
    <dbReference type="NCBI Taxonomy" id="872326"/>
    <lineage>
        <taxon>Bacteria</taxon>
        <taxon>Bacillati</taxon>
        <taxon>Bacillota</taxon>
        <taxon>Bacilli</taxon>
        <taxon>Lactobacillales</taxon>
        <taxon>Lactobacillaceae</taxon>
        <taxon>Lactobacillus</taxon>
    </lineage>
</organism>
<dbReference type="AlphaFoldDB" id="K0NUB8"/>
<sequence>MKIDVLGTAFMAGFIFRYSSDHDRRKSLIAANNSGGENVQFFGAVRP</sequence>